<dbReference type="Pfam" id="PF00440">
    <property type="entry name" value="TetR_N"/>
    <property type="match status" value="1"/>
</dbReference>
<dbReference type="Proteomes" id="UP000193529">
    <property type="component" value="Unassembled WGS sequence"/>
</dbReference>
<keyword evidence="2 4" id="KW-0238">DNA-binding</keyword>
<accession>A0A1X1ZLU5</accession>
<sequence>MAFKMARRQDVETRSSRQKEFIAAAARLFSARGYHAVGINEISAELGLSGPAIYNHYSSKQALLIAVLDDVITTHLESTRDLVSSLTDPYETLAAIIDHHLAFVFDQYENIVTWRTEFRNLPEADSHRLRYLQRLFIGEWVRTVSKLRPELDEGVVRAMCDAAIALLQSPTEPCAADPRKRPSHSGLPREELAPVLAQMALDALLGARVPAEAGASNGAA</sequence>
<organism evidence="6 7">
    <name type="scientific">Mycobacterium palustre</name>
    <dbReference type="NCBI Taxonomy" id="153971"/>
    <lineage>
        <taxon>Bacteria</taxon>
        <taxon>Bacillati</taxon>
        <taxon>Actinomycetota</taxon>
        <taxon>Actinomycetes</taxon>
        <taxon>Mycobacteriales</taxon>
        <taxon>Mycobacteriaceae</taxon>
        <taxon>Mycobacterium</taxon>
        <taxon>Mycobacterium simiae complex</taxon>
    </lineage>
</organism>
<dbReference type="AlphaFoldDB" id="A0A1X1ZLU5"/>
<reference evidence="6 7" key="1">
    <citation type="submission" date="2016-01" db="EMBL/GenBank/DDBJ databases">
        <title>The new phylogeny of the genus Mycobacterium.</title>
        <authorList>
            <person name="Tarcisio F."/>
            <person name="Conor M."/>
            <person name="Antonella G."/>
            <person name="Elisabetta G."/>
            <person name="Giulia F.S."/>
            <person name="Sara T."/>
            <person name="Anna F."/>
            <person name="Clotilde B."/>
            <person name="Roberto B."/>
            <person name="Veronica D.S."/>
            <person name="Fabio R."/>
            <person name="Monica P."/>
            <person name="Olivier J."/>
            <person name="Enrico T."/>
            <person name="Nicola S."/>
        </authorList>
    </citation>
    <scope>NUCLEOTIDE SEQUENCE [LARGE SCALE GENOMIC DNA]</scope>
    <source>
        <strain evidence="6 7">DSM 44572</strain>
    </source>
</reference>
<evidence type="ECO:0000256" key="3">
    <source>
        <dbReference type="ARBA" id="ARBA00023163"/>
    </source>
</evidence>
<dbReference type="InterPro" id="IPR050109">
    <property type="entry name" value="HTH-type_TetR-like_transc_reg"/>
</dbReference>
<comment type="caution">
    <text evidence="6">The sequence shown here is derived from an EMBL/GenBank/DDBJ whole genome shotgun (WGS) entry which is preliminary data.</text>
</comment>
<feature type="domain" description="HTH tetR-type" evidence="5">
    <location>
        <begin position="15"/>
        <end position="75"/>
    </location>
</feature>
<dbReference type="InterPro" id="IPR001647">
    <property type="entry name" value="HTH_TetR"/>
</dbReference>
<feature type="DNA-binding region" description="H-T-H motif" evidence="4">
    <location>
        <begin position="38"/>
        <end position="57"/>
    </location>
</feature>
<evidence type="ECO:0000313" key="7">
    <source>
        <dbReference type="Proteomes" id="UP000193529"/>
    </source>
</evidence>
<dbReference type="OrthoDB" id="4456617at2"/>
<dbReference type="RefSeq" id="WP_085078673.1">
    <property type="nucleotide sequence ID" value="NZ_LQPJ01000102.1"/>
</dbReference>
<dbReference type="GO" id="GO:0000976">
    <property type="term" value="F:transcription cis-regulatory region binding"/>
    <property type="evidence" value="ECO:0007669"/>
    <property type="project" value="TreeGrafter"/>
</dbReference>
<dbReference type="Gene3D" id="1.10.357.10">
    <property type="entry name" value="Tetracycline Repressor, domain 2"/>
    <property type="match status" value="1"/>
</dbReference>
<evidence type="ECO:0000259" key="5">
    <source>
        <dbReference type="PROSITE" id="PS50977"/>
    </source>
</evidence>
<dbReference type="Gene3D" id="1.10.10.60">
    <property type="entry name" value="Homeodomain-like"/>
    <property type="match status" value="1"/>
</dbReference>
<dbReference type="PRINTS" id="PR00455">
    <property type="entry name" value="HTHTETR"/>
</dbReference>
<dbReference type="STRING" id="153971.AWC19_09605"/>
<evidence type="ECO:0000256" key="1">
    <source>
        <dbReference type="ARBA" id="ARBA00023015"/>
    </source>
</evidence>
<dbReference type="InterPro" id="IPR009057">
    <property type="entry name" value="Homeodomain-like_sf"/>
</dbReference>
<dbReference type="GO" id="GO:0003700">
    <property type="term" value="F:DNA-binding transcription factor activity"/>
    <property type="evidence" value="ECO:0007669"/>
    <property type="project" value="TreeGrafter"/>
</dbReference>
<dbReference type="EMBL" id="LQPJ01000102">
    <property type="protein sequence ID" value="ORW24354.1"/>
    <property type="molecule type" value="Genomic_DNA"/>
</dbReference>
<proteinExistence type="predicted"/>
<dbReference type="PROSITE" id="PS50977">
    <property type="entry name" value="HTH_TETR_2"/>
    <property type="match status" value="1"/>
</dbReference>
<keyword evidence="7" id="KW-1185">Reference proteome</keyword>
<evidence type="ECO:0000256" key="2">
    <source>
        <dbReference type="ARBA" id="ARBA00023125"/>
    </source>
</evidence>
<evidence type="ECO:0000313" key="6">
    <source>
        <dbReference type="EMBL" id="ORW24354.1"/>
    </source>
</evidence>
<dbReference type="PANTHER" id="PTHR30055">
    <property type="entry name" value="HTH-TYPE TRANSCRIPTIONAL REGULATOR RUTR"/>
    <property type="match status" value="1"/>
</dbReference>
<evidence type="ECO:0000256" key="4">
    <source>
        <dbReference type="PROSITE-ProRule" id="PRU00335"/>
    </source>
</evidence>
<dbReference type="PANTHER" id="PTHR30055:SF234">
    <property type="entry name" value="HTH-TYPE TRANSCRIPTIONAL REGULATOR BETI"/>
    <property type="match status" value="1"/>
</dbReference>
<keyword evidence="3" id="KW-0804">Transcription</keyword>
<dbReference type="SUPFAM" id="SSF46689">
    <property type="entry name" value="Homeodomain-like"/>
    <property type="match status" value="1"/>
</dbReference>
<gene>
    <name evidence="6" type="ORF">AWC19_09605</name>
</gene>
<protein>
    <recommendedName>
        <fullName evidence="5">HTH tetR-type domain-containing protein</fullName>
    </recommendedName>
</protein>
<keyword evidence="1" id="KW-0805">Transcription regulation</keyword>
<name>A0A1X1ZLU5_9MYCO</name>